<evidence type="ECO:0000256" key="4">
    <source>
        <dbReference type="ARBA" id="ARBA00022723"/>
    </source>
</evidence>
<comment type="caution">
    <text evidence="9">The sequence shown here is derived from an EMBL/GenBank/DDBJ whole genome shotgun (WGS) entry which is preliminary data.</text>
</comment>
<evidence type="ECO:0000256" key="1">
    <source>
        <dbReference type="ARBA" id="ARBA00001947"/>
    </source>
</evidence>
<organism evidence="9 10">
    <name type="scientific">Roseateles violae</name>
    <dbReference type="NCBI Taxonomy" id="3058042"/>
    <lineage>
        <taxon>Bacteria</taxon>
        <taxon>Pseudomonadati</taxon>
        <taxon>Pseudomonadota</taxon>
        <taxon>Betaproteobacteria</taxon>
        <taxon>Burkholderiales</taxon>
        <taxon>Sphaerotilaceae</taxon>
        <taxon>Roseateles</taxon>
    </lineage>
</organism>
<dbReference type="CDD" id="cd00883">
    <property type="entry name" value="beta_CA_cladeA"/>
    <property type="match status" value="1"/>
</dbReference>
<dbReference type="RefSeq" id="WP_290359556.1">
    <property type="nucleotide sequence ID" value="NZ_JAUHHC010000003.1"/>
</dbReference>
<dbReference type="EMBL" id="JAUHHC010000003">
    <property type="protein sequence ID" value="MDN3921255.1"/>
    <property type="molecule type" value="Genomic_DNA"/>
</dbReference>
<name>A0ABT8DW41_9BURK</name>
<evidence type="ECO:0000256" key="7">
    <source>
        <dbReference type="ARBA" id="ARBA00048348"/>
    </source>
</evidence>
<keyword evidence="5 8" id="KW-0862">Zinc</keyword>
<dbReference type="InterPro" id="IPR036874">
    <property type="entry name" value="Carbonic_anhydrase_sf"/>
</dbReference>
<protein>
    <recommendedName>
        <fullName evidence="3 8">Carbonic anhydrase</fullName>
        <ecNumber evidence="3 8">4.2.1.1</ecNumber>
    </recommendedName>
    <alternativeName>
        <fullName evidence="8">Carbonate dehydratase</fullName>
    </alternativeName>
</protein>
<keyword evidence="6 8" id="KW-0456">Lyase</keyword>
<evidence type="ECO:0000256" key="3">
    <source>
        <dbReference type="ARBA" id="ARBA00012925"/>
    </source>
</evidence>
<dbReference type="EC" id="4.2.1.1" evidence="3 8"/>
<dbReference type="SMART" id="SM00947">
    <property type="entry name" value="Pro_CA"/>
    <property type="match status" value="1"/>
</dbReference>
<dbReference type="PROSITE" id="PS00704">
    <property type="entry name" value="PROK_CO2_ANHYDRASE_1"/>
    <property type="match status" value="1"/>
</dbReference>
<sequence>MSTQDLPELLEANKRWAAKTEAREPGFFSRLLQQQTPQYLWIGCADSRVPANELVDLMPGELFVHRNVANVVVHSDLNCLSVMQFAVDHLKVKHIIVVGHSNCGGVRAALTDARVGLVSNWIRHVQDVRNDHQEWLDSLPEESRVNALCELNVLEQARNACQTTVVQDAWLRGQEIVVHGWVYGLHNGLLEDLQITAASQDDVAPAYRRALAAVKSRYA</sequence>
<dbReference type="InterPro" id="IPR001765">
    <property type="entry name" value="Carbonic_anhydrase"/>
</dbReference>
<gene>
    <name evidence="9" type="primary">can</name>
    <name evidence="9" type="ORF">QWJ38_13260</name>
</gene>
<dbReference type="Proteomes" id="UP001228044">
    <property type="component" value="Unassembled WGS sequence"/>
</dbReference>
<evidence type="ECO:0000313" key="9">
    <source>
        <dbReference type="EMBL" id="MDN3921255.1"/>
    </source>
</evidence>
<proteinExistence type="inferred from homology"/>
<dbReference type="Pfam" id="PF00484">
    <property type="entry name" value="Pro_CA"/>
    <property type="match status" value="1"/>
</dbReference>
<dbReference type="PROSITE" id="PS00705">
    <property type="entry name" value="PROK_CO2_ANHYDRASE_2"/>
    <property type="match status" value="1"/>
</dbReference>
<accession>A0ABT8DW41</accession>
<evidence type="ECO:0000256" key="6">
    <source>
        <dbReference type="ARBA" id="ARBA00023239"/>
    </source>
</evidence>
<keyword evidence="10" id="KW-1185">Reference proteome</keyword>
<evidence type="ECO:0000256" key="5">
    <source>
        <dbReference type="ARBA" id="ARBA00022833"/>
    </source>
</evidence>
<comment type="cofactor">
    <cofactor evidence="1">
        <name>Zn(2+)</name>
        <dbReference type="ChEBI" id="CHEBI:29105"/>
    </cofactor>
</comment>
<comment type="similarity">
    <text evidence="2 8">Belongs to the beta-class carbonic anhydrase family.</text>
</comment>
<comment type="function">
    <text evidence="8">Reversible hydration of carbon dioxide.</text>
</comment>
<dbReference type="InterPro" id="IPR015892">
    <property type="entry name" value="Carbonic_anhydrase_CS"/>
</dbReference>
<dbReference type="NCBIfam" id="NF007756">
    <property type="entry name" value="PRK10437.1"/>
    <property type="match status" value="1"/>
</dbReference>
<dbReference type="Gene3D" id="3.40.1050.10">
    <property type="entry name" value="Carbonic anhydrase"/>
    <property type="match status" value="1"/>
</dbReference>
<evidence type="ECO:0000256" key="2">
    <source>
        <dbReference type="ARBA" id="ARBA00006217"/>
    </source>
</evidence>
<reference evidence="9 10" key="1">
    <citation type="submission" date="2023-06" db="EMBL/GenBank/DDBJ databases">
        <title>Pelomonas sp. PFR6 16S ribosomal RNA gene Genome sequencing and assembly.</title>
        <authorList>
            <person name="Woo H."/>
        </authorList>
    </citation>
    <scope>NUCLEOTIDE SEQUENCE [LARGE SCALE GENOMIC DNA]</scope>
    <source>
        <strain evidence="9 10">PFR6</strain>
    </source>
</reference>
<evidence type="ECO:0000256" key="8">
    <source>
        <dbReference type="RuleBase" id="RU003956"/>
    </source>
</evidence>
<evidence type="ECO:0000313" key="10">
    <source>
        <dbReference type="Proteomes" id="UP001228044"/>
    </source>
</evidence>
<dbReference type="PANTHER" id="PTHR11002:SF76">
    <property type="entry name" value="CARBONIC ANHYDRASE"/>
    <property type="match status" value="1"/>
</dbReference>
<keyword evidence="4" id="KW-0479">Metal-binding</keyword>
<dbReference type="PANTHER" id="PTHR11002">
    <property type="entry name" value="CARBONIC ANHYDRASE"/>
    <property type="match status" value="1"/>
</dbReference>
<dbReference type="SUPFAM" id="SSF53056">
    <property type="entry name" value="beta-carbonic anhydrase, cab"/>
    <property type="match status" value="1"/>
</dbReference>
<comment type="catalytic activity">
    <reaction evidence="7 8">
        <text>hydrogencarbonate + H(+) = CO2 + H2O</text>
        <dbReference type="Rhea" id="RHEA:10748"/>
        <dbReference type="ChEBI" id="CHEBI:15377"/>
        <dbReference type="ChEBI" id="CHEBI:15378"/>
        <dbReference type="ChEBI" id="CHEBI:16526"/>
        <dbReference type="ChEBI" id="CHEBI:17544"/>
        <dbReference type="EC" id="4.2.1.1"/>
    </reaction>
</comment>